<evidence type="ECO:0000313" key="2">
    <source>
        <dbReference type="Proteomes" id="UP001202479"/>
    </source>
</evidence>
<proteinExistence type="predicted"/>
<protein>
    <submittedName>
        <fullName evidence="1">Uncharacterized protein</fullName>
    </submittedName>
</protein>
<dbReference type="AlphaFoldDB" id="A0AAI9WX31"/>
<accession>A0AAI9WX31</accession>
<gene>
    <name evidence="1" type="ORF">KGF56_003377</name>
</gene>
<dbReference type="Proteomes" id="UP001202479">
    <property type="component" value="Unassembled WGS sequence"/>
</dbReference>
<dbReference type="RefSeq" id="XP_049179564.1">
    <property type="nucleotide sequence ID" value="XM_049324703.1"/>
</dbReference>
<evidence type="ECO:0000313" key="1">
    <source>
        <dbReference type="EMBL" id="KAI3403817.2"/>
    </source>
</evidence>
<keyword evidence="2" id="KW-1185">Reference proteome</keyword>
<organism evidence="1 2">
    <name type="scientific">Candida oxycetoniae</name>
    <dbReference type="NCBI Taxonomy" id="497107"/>
    <lineage>
        <taxon>Eukaryota</taxon>
        <taxon>Fungi</taxon>
        <taxon>Dikarya</taxon>
        <taxon>Ascomycota</taxon>
        <taxon>Saccharomycotina</taxon>
        <taxon>Pichiomycetes</taxon>
        <taxon>Debaryomycetaceae</taxon>
        <taxon>Candida/Lodderomyces clade</taxon>
        <taxon>Candida</taxon>
    </lineage>
</organism>
<reference evidence="1" key="1">
    <citation type="journal article" date="2022" name="DNA Res.">
        <title>Genome analysis of five recently described species of the CUG-Ser clade uncovers Candida theae as a new hybrid lineage with pathogenic potential in the Candida parapsilosis species complex.</title>
        <authorList>
            <person name="Mixao V."/>
            <person name="Del Olmo V."/>
            <person name="Hegedusova E."/>
            <person name="Saus E."/>
            <person name="Pryszcz L."/>
            <person name="Cillingova A."/>
            <person name="Nosek J."/>
            <person name="Gabaldon T."/>
        </authorList>
    </citation>
    <scope>NUCLEOTIDE SEQUENCE</scope>
    <source>
        <strain evidence="1">CBS 10844</strain>
    </source>
</reference>
<name>A0AAI9WX31_9ASCO</name>
<dbReference type="GeneID" id="73380992"/>
<sequence length="560" mass="66607">MKPIEEYRRNYETPNASLLERKHYIDDLVLKLRDLAKIEELAGSSNQKSKNDYISIMIHHGFYHEIAGLETSDLDLFEQISHFMKLLLEFALKLREAGEKCQDTEYDVIAIGEILGYHLFTFTQPYQHQYQIIGYKLTYLHRFITETLKFCQDFPLQIFQIWLPIDQLNTSLLASNFTNYVNQLASYDDKLPIFNILKSMLLYNHQYQEECCSNWVKLNHLTKKSPELEEYLMNRTDLIEHFLKLYYANLFQSNNNSDPENQKILTRLLLPTMEFCSTDIRHVYYNEIFIKRFEYAMSNYRIDVDKLVNSILTAFQEIDTPEILQQFITNEAMLKYMICKFEKRQLHLNQLLNHLTFIMEKRDPALIELLGIQDHSTNQTLQAMSNVATQTMNIVENNTNIVSSRYKQIIMQHSSAIKANRFDAKLPFSNSFLKLLLQFFHHSPELNESLVHFMSQFVMKFNVLDNPPFMIIITYLYASFDTYQEQWRKFENYRFDSIELKKLQNIPVIIPGDELLKRYDVPSMKYLNYQTLPRNLQLFKSIIIDLYVCCKLRIIIKDQV</sequence>
<comment type="caution">
    <text evidence="1">The sequence shown here is derived from an EMBL/GenBank/DDBJ whole genome shotgun (WGS) entry which is preliminary data.</text>
</comment>
<dbReference type="EMBL" id="JAHUZD010000119">
    <property type="protein sequence ID" value="KAI3403817.2"/>
    <property type="molecule type" value="Genomic_DNA"/>
</dbReference>